<organism evidence="1 2">
    <name type="scientific">Streptococcus caprae</name>
    <dbReference type="NCBI Taxonomy" id="1640501"/>
    <lineage>
        <taxon>Bacteria</taxon>
        <taxon>Bacillati</taxon>
        <taxon>Bacillota</taxon>
        <taxon>Bacilli</taxon>
        <taxon>Lactobacillales</taxon>
        <taxon>Streptococcaceae</taxon>
        <taxon>Streptococcus</taxon>
    </lineage>
</organism>
<name>A0ABV8CTX5_9STRE</name>
<dbReference type="InterPro" id="IPR029058">
    <property type="entry name" value="AB_hydrolase_fold"/>
</dbReference>
<dbReference type="RefSeq" id="WP_380424547.1">
    <property type="nucleotide sequence ID" value="NZ_JBHRZV010000004.1"/>
</dbReference>
<dbReference type="SUPFAM" id="SSF53474">
    <property type="entry name" value="alpha/beta-Hydrolases"/>
    <property type="match status" value="1"/>
</dbReference>
<dbReference type="Proteomes" id="UP001595807">
    <property type="component" value="Unassembled WGS sequence"/>
</dbReference>
<keyword evidence="2" id="KW-1185">Reference proteome</keyword>
<evidence type="ECO:0000313" key="2">
    <source>
        <dbReference type="Proteomes" id="UP001595807"/>
    </source>
</evidence>
<evidence type="ECO:0008006" key="3">
    <source>
        <dbReference type="Google" id="ProtNLM"/>
    </source>
</evidence>
<gene>
    <name evidence="1" type="ORF">ACFORF_01180</name>
</gene>
<accession>A0ABV8CTX5</accession>
<proteinExistence type="predicted"/>
<evidence type="ECO:0000313" key="1">
    <source>
        <dbReference type="EMBL" id="MFC3927248.1"/>
    </source>
</evidence>
<sequence length="501" mass="55137">MYTDKEIIDIIDAEYNKNIGLGEVTRINNKSYIGTVSHIYENSGAGEQIYVLTNQTDDTTIKESDVLADPVPYTASESERGAVEEVTVLMRGSTAPMAGDDWMLDWFQNDIPAAIDTLGVDLTTFVGKQLAYQASKETKVQLGRKVEKEMGKHFSPTVAKISGNMAGTGVGSLSYGLSTLAYYGTPTNEIVGAIGVIGDEHIDIPTPQMKEASRSLKETIAMYPNAPIDIYAHSLGSMDVQYAFASLTEEEMANIRSVHVANGPNITSALPADMRALASKYGYKVTHYVDHKDLISLGYPKEGSEGVIGVVRHLKTSEVSFVDQHMMDGYQYQGDRLLEEDPSRAIKDRMAAYKTYYEYLKVQRQTDGKGLSSTEIFFLDSVQASMLADTLVATAQLAYNEIEVEHAKALEIAENLHQMTNQIPWGIVELSADEVRATYQEGGVDYQTIVGDMTLHFDGKLSKAKIALEKFQTLQTQIESGISQALEADSQLARNFGLWMS</sequence>
<reference evidence="2" key="1">
    <citation type="journal article" date="2019" name="Int. J. Syst. Evol. Microbiol.">
        <title>The Global Catalogue of Microorganisms (GCM) 10K type strain sequencing project: providing services to taxonomists for standard genome sequencing and annotation.</title>
        <authorList>
            <consortium name="The Broad Institute Genomics Platform"/>
            <consortium name="The Broad Institute Genome Sequencing Center for Infectious Disease"/>
            <person name="Wu L."/>
            <person name="Ma J."/>
        </authorList>
    </citation>
    <scope>NUCLEOTIDE SEQUENCE [LARGE SCALE GENOMIC DNA]</scope>
    <source>
        <strain evidence="2">CCUG 67170</strain>
    </source>
</reference>
<protein>
    <recommendedName>
        <fullName evidence="3">Lipase</fullName>
    </recommendedName>
</protein>
<dbReference type="EMBL" id="JBHRZV010000004">
    <property type="protein sequence ID" value="MFC3927248.1"/>
    <property type="molecule type" value="Genomic_DNA"/>
</dbReference>
<comment type="caution">
    <text evidence="1">The sequence shown here is derived from an EMBL/GenBank/DDBJ whole genome shotgun (WGS) entry which is preliminary data.</text>
</comment>